<evidence type="ECO:0000256" key="3">
    <source>
        <dbReference type="ARBA" id="ARBA00023163"/>
    </source>
</evidence>
<dbReference type="PROSITE" id="PS00356">
    <property type="entry name" value="HTH_LACI_1"/>
    <property type="match status" value="1"/>
</dbReference>
<dbReference type="SUPFAM" id="SSF53822">
    <property type="entry name" value="Periplasmic binding protein-like I"/>
    <property type="match status" value="1"/>
</dbReference>
<dbReference type="InterPro" id="IPR010982">
    <property type="entry name" value="Lambda_DNA-bd_dom_sf"/>
</dbReference>
<dbReference type="PANTHER" id="PTHR30146">
    <property type="entry name" value="LACI-RELATED TRANSCRIPTIONAL REPRESSOR"/>
    <property type="match status" value="1"/>
</dbReference>
<dbReference type="Pfam" id="PF00356">
    <property type="entry name" value="LacI"/>
    <property type="match status" value="1"/>
</dbReference>
<dbReference type="EMBL" id="CP001737">
    <property type="protein sequence ID" value="ACV77607.1"/>
    <property type="molecule type" value="Genomic_DNA"/>
</dbReference>
<keyword evidence="6" id="KW-1185">Reference proteome</keyword>
<accession>C8XCP2</accession>
<evidence type="ECO:0000256" key="1">
    <source>
        <dbReference type="ARBA" id="ARBA00023015"/>
    </source>
</evidence>
<dbReference type="Pfam" id="PF13377">
    <property type="entry name" value="Peripla_BP_3"/>
    <property type="match status" value="1"/>
</dbReference>
<feature type="domain" description="HTH lacI-type" evidence="4">
    <location>
        <begin position="5"/>
        <end position="61"/>
    </location>
</feature>
<reference evidence="6" key="1">
    <citation type="submission" date="2009-09" db="EMBL/GenBank/DDBJ databases">
        <title>The complete genome of Nakamurella multipartita DSM 44233.</title>
        <authorList>
            <consortium name="US DOE Joint Genome Institute (JGI-PGF)"/>
            <person name="Lucas S."/>
            <person name="Copeland A."/>
            <person name="Lapidus A."/>
            <person name="Glavina del Rio T."/>
            <person name="Dalin E."/>
            <person name="Tice H."/>
            <person name="Bruce D."/>
            <person name="Goodwin L."/>
            <person name="Pitluck S."/>
            <person name="Kyrpides N."/>
            <person name="Mavromatis K."/>
            <person name="Ivanova N."/>
            <person name="Ovchinnikova G."/>
            <person name="Sims D."/>
            <person name="Meincke L."/>
            <person name="Brettin T."/>
            <person name="Detter J.C."/>
            <person name="Han C."/>
            <person name="Larimer F."/>
            <person name="Land M."/>
            <person name="Hauser L."/>
            <person name="Markowitz V."/>
            <person name="Cheng J.-F."/>
            <person name="Hugenholtz P."/>
            <person name="Woyke T."/>
            <person name="Wu D."/>
            <person name="Klenk H.-P."/>
            <person name="Eisen J.A."/>
        </authorList>
    </citation>
    <scope>NUCLEOTIDE SEQUENCE [LARGE SCALE GENOMIC DNA]</scope>
    <source>
        <strain evidence="6">ATCC 700099 / DSM 44233 / CIP 104796 / JCM 9543 / NBRC 105858 / Y-104</strain>
    </source>
</reference>
<sequence>MADQVTLADVARWAGVSVATASRALHGSVGRTVNPELRARVQAAAAELNYSPNANAQAVVRGTTTTVGLIVHDIADPSAAALAAGVMAAAATRNLIVTISSTLSDPLAEVRHVEALRRQRARAIVLAGSRFNDPESAGRLAEELLGYAVGGGHVAVVGQHRLPLNTIAIDNAGSARRLALTLADLGYRRAAVLSGPEAIATSEDRVSGFRAGLDQAGVTLDPDLVIAAPFTRDGGYVAMTELLDLGALDHDLTEAGADGSGHDRPSSGIDLVFAVNDVMAVGAVAALRDRGVRVPADVAVAGFDDISTLRDVRPALTTVRLPMQRIGADALELALGTTFDADADSAERGARVLTVAGDVVIRESTPARG</sequence>
<evidence type="ECO:0000256" key="2">
    <source>
        <dbReference type="ARBA" id="ARBA00023125"/>
    </source>
</evidence>
<dbReference type="InParanoid" id="C8XCP2"/>
<gene>
    <name evidence="5" type="ordered locus">Namu_1201</name>
</gene>
<reference evidence="5 6" key="2">
    <citation type="journal article" date="2010" name="Stand. Genomic Sci.">
        <title>Complete genome sequence of Nakamurella multipartita type strain (Y-104).</title>
        <authorList>
            <person name="Tice H."/>
            <person name="Mayilraj S."/>
            <person name="Sims D."/>
            <person name="Lapidus A."/>
            <person name="Nolan M."/>
            <person name="Lucas S."/>
            <person name="Glavina Del Rio T."/>
            <person name="Copeland A."/>
            <person name="Cheng J.F."/>
            <person name="Meincke L."/>
            <person name="Bruce D."/>
            <person name="Goodwin L."/>
            <person name="Pitluck S."/>
            <person name="Ivanova N."/>
            <person name="Mavromatis K."/>
            <person name="Ovchinnikova G."/>
            <person name="Pati A."/>
            <person name="Chen A."/>
            <person name="Palaniappan K."/>
            <person name="Land M."/>
            <person name="Hauser L."/>
            <person name="Chang Y.J."/>
            <person name="Jeffries C.D."/>
            <person name="Detter J.C."/>
            <person name="Brettin T."/>
            <person name="Rohde M."/>
            <person name="Goker M."/>
            <person name="Bristow J."/>
            <person name="Eisen J.A."/>
            <person name="Markowitz V."/>
            <person name="Hugenholtz P."/>
            <person name="Kyrpides N.C."/>
            <person name="Klenk H.P."/>
            <person name="Chen F."/>
        </authorList>
    </citation>
    <scope>NUCLEOTIDE SEQUENCE [LARGE SCALE GENOMIC DNA]</scope>
    <source>
        <strain evidence="6">ATCC 700099 / DSM 44233 / CIP 104796 / JCM 9543 / NBRC 105858 / Y-104</strain>
    </source>
</reference>
<dbReference type="InterPro" id="IPR000843">
    <property type="entry name" value="HTH_LacI"/>
</dbReference>
<dbReference type="RefSeq" id="WP_015746521.1">
    <property type="nucleotide sequence ID" value="NC_013235.1"/>
</dbReference>
<dbReference type="Proteomes" id="UP000002218">
    <property type="component" value="Chromosome"/>
</dbReference>
<dbReference type="CDD" id="cd01392">
    <property type="entry name" value="HTH_LacI"/>
    <property type="match status" value="1"/>
</dbReference>
<keyword evidence="2" id="KW-0238">DNA-binding</keyword>
<dbReference type="GO" id="GO:0003700">
    <property type="term" value="F:DNA-binding transcription factor activity"/>
    <property type="evidence" value="ECO:0007669"/>
    <property type="project" value="TreeGrafter"/>
</dbReference>
<dbReference type="GO" id="GO:0000976">
    <property type="term" value="F:transcription cis-regulatory region binding"/>
    <property type="evidence" value="ECO:0007669"/>
    <property type="project" value="TreeGrafter"/>
</dbReference>
<dbReference type="eggNOG" id="COG1609">
    <property type="taxonomic scope" value="Bacteria"/>
</dbReference>
<protein>
    <submittedName>
        <fullName evidence="5">Transcriptional regulator, LacI family</fullName>
    </submittedName>
</protein>
<dbReference type="CDD" id="cd06267">
    <property type="entry name" value="PBP1_LacI_sugar_binding-like"/>
    <property type="match status" value="1"/>
</dbReference>
<proteinExistence type="predicted"/>
<dbReference type="PANTHER" id="PTHR30146:SF153">
    <property type="entry name" value="LACTOSE OPERON REPRESSOR"/>
    <property type="match status" value="1"/>
</dbReference>
<dbReference type="Gene3D" id="3.40.50.2300">
    <property type="match status" value="2"/>
</dbReference>
<dbReference type="InterPro" id="IPR028082">
    <property type="entry name" value="Peripla_BP_I"/>
</dbReference>
<dbReference type="SUPFAM" id="SSF47413">
    <property type="entry name" value="lambda repressor-like DNA-binding domains"/>
    <property type="match status" value="1"/>
</dbReference>
<evidence type="ECO:0000313" key="5">
    <source>
        <dbReference type="EMBL" id="ACV77607.1"/>
    </source>
</evidence>
<dbReference type="Gene3D" id="1.10.260.40">
    <property type="entry name" value="lambda repressor-like DNA-binding domains"/>
    <property type="match status" value="1"/>
</dbReference>
<dbReference type="AlphaFoldDB" id="C8XCP2"/>
<name>C8XCP2_NAKMY</name>
<keyword evidence="3" id="KW-0804">Transcription</keyword>
<keyword evidence="1" id="KW-0805">Transcription regulation</keyword>
<dbReference type="InterPro" id="IPR046335">
    <property type="entry name" value="LacI/GalR-like_sensor"/>
</dbReference>
<evidence type="ECO:0000313" key="6">
    <source>
        <dbReference type="Proteomes" id="UP000002218"/>
    </source>
</evidence>
<organism evidence="5 6">
    <name type="scientific">Nakamurella multipartita (strain ATCC 700099 / DSM 44233 / CIP 104796 / JCM 9543 / NBRC 105858 / Y-104)</name>
    <name type="common">Microsphaera multipartita</name>
    <dbReference type="NCBI Taxonomy" id="479431"/>
    <lineage>
        <taxon>Bacteria</taxon>
        <taxon>Bacillati</taxon>
        <taxon>Actinomycetota</taxon>
        <taxon>Actinomycetes</taxon>
        <taxon>Nakamurellales</taxon>
        <taxon>Nakamurellaceae</taxon>
        <taxon>Nakamurella</taxon>
    </lineage>
</organism>
<dbReference type="PROSITE" id="PS50932">
    <property type="entry name" value="HTH_LACI_2"/>
    <property type="match status" value="1"/>
</dbReference>
<dbReference type="HOGENOM" id="CLU_037628_6_4_11"/>
<dbReference type="KEGG" id="nml:Namu_1201"/>
<dbReference type="STRING" id="479431.Namu_1201"/>
<evidence type="ECO:0000259" key="4">
    <source>
        <dbReference type="PROSITE" id="PS50932"/>
    </source>
</evidence>
<dbReference type="SMART" id="SM00354">
    <property type="entry name" value="HTH_LACI"/>
    <property type="match status" value="1"/>
</dbReference>